<proteinExistence type="predicted"/>
<dbReference type="RefSeq" id="WP_100342184.1">
    <property type="nucleotide sequence ID" value="NZ_PGFJ01000002.1"/>
</dbReference>
<dbReference type="Proteomes" id="UP000242687">
    <property type="component" value="Unassembled WGS sequence"/>
</dbReference>
<reference evidence="1 2" key="1">
    <citation type="submission" date="2017-11" db="EMBL/GenBank/DDBJ databases">
        <title>Genomic Encyclopedia of Archaeal and Bacterial Type Strains, Phase II (KMG-II): From Individual Species to Whole Genera.</title>
        <authorList>
            <person name="Goeker M."/>
        </authorList>
    </citation>
    <scope>NUCLEOTIDE SEQUENCE [LARGE SCALE GENOMIC DNA]</scope>
    <source>
        <strain evidence="1 2">DSM 28175</strain>
    </source>
</reference>
<evidence type="ECO:0000313" key="2">
    <source>
        <dbReference type="Proteomes" id="UP000242687"/>
    </source>
</evidence>
<keyword evidence="2" id="KW-1185">Reference proteome</keyword>
<protein>
    <submittedName>
        <fullName evidence="1">Splicing factor 3B subunit 10 (SF3b10)</fullName>
    </submittedName>
</protein>
<sequence length="76" mass="9132">MNLQYISDNNGETTGVYIPIQEWNELKSKFKGIEQEEINVPDWHIKIVRDRYEKYLENPKQGLDFDEAMRDIDKEL</sequence>
<comment type="caution">
    <text evidence="1">The sequence shown here is derived from an EMBL/GenBank/DDBJ whole genome shotgun (WGS) entry which is preliminary data.</text>
</comment>
<name>A0A2H9VNH1_9SPHI</name>
<gene>
    <name evidence="1" type="ORF">CLV57_3018</name>
</gene>
<organism evidence="1 2">
    <name type="scientific">Mucilaginibacter auburnensis</name>
    <dbReference type="NCBI Taxonomy" id="1457233"/>
    <lineage>
        <taxon>Bacteria</taxon>
        <taxon>Pseudomonadati</taxon>
        <taxon>Bacteroidota</taxon>
        <taxon>Sphingobacteriia</taxon>
        <taxon>Sphingobacteriales</taxon>
        <taxon>Sphingobacteriaceae</taxon>
        <taxon>Mucilaginibacter</taxon>
    </lineage>
</organism>
<evidence type="ECO:0000313" key="1">
    <source>
        <dbReference type="EMBL" id="PJJ79879.1"/>
    </source>
</evidence>
<dbReference type="OrthoDB" id="798979at2"/>
<dbReference type="AlphaFoldDB" id="A0A2H9VNH1"/>
<dbReference type="EMBL" id="PGFJ01000002">
    <property type="protein sequence ID" value="PJJ79879.1"/>
    <property type="molecule type" value="Genomic_DNA"/>
</dbReference>
<accession>A0A2H9VNH1</accession>